<feature type="transmembrane region" description="Helical" evidence="8">
    <location>
        <begin position="652"/>
        <end position="671"/>
    </location>
</feature>
<evidence type="ECO:0000256" key="7">
    <source>
        <dbReference type="SAM" id="MobiDB-lite"/>
    </source>
</evidence>
<evidence type="ECO:0000256" key="5">
    <source>
        <dbReference type="ARBA" id="ARBA00022989"/>
    </source>
</evidence>
<dbReference type="OMA" id="MAVCANV"/>
<keyword evidence="10" id="KW-1185">Reference proteome</keyword>
<feature type="transmembrane region" description="Helical" evidence="8">
    <location>
        <begin position="414"/>
        <end position="440"/>
    </location>
</feature>
<name>K1VP67_TRIAC</name>
<dbReference type="AlphaFoldDB" id="K1VP67"/>
<feature type="transmembrane region" description="Helical" evidence="8">
    <location>
        <begin position="572"/>
        <end position="594"/>
    </location>
</feature>
<keyword evidence="6 8" id="KW-0472">Membrane</keyword>
<dbReference type="GO" id="GO:0022857">
    <property type="term" value="F:transmembrane transporter activity"/>
    <property type="evidence" value="ECO:0007669"/>
    <property type="project" value="InterPro"/>
</dbReference>
<proteinExistence type="inferred from homology"/>
<comment type="similarity">
    <text evidence="2">Belongs to the purine-cytosine permease (2.A.39) family.</text>
</comment>
<evidence type="ECO:0000256" key="6">
    <source>
        <dbReference type="ARBA" id="ARBA00023136"/>
    </source>
</evidence>
<dbReference type="GO" id="GO:0005886">
    <property type="term" value="C:plasma membrane"/>
    <property type="evidence" value="ECO:0007669"/>
    <property type="project" value="TreeGrafter"/>
</dbReference>
<comment type="caution">
    <text evidence="9">The sequence shown here is derived from an EMBL/GenBank/DDBJ whole genome shotgun (WGS) entry which is preliminary data.</text>
</comment>
<dbReference type="STRING" id="1220162.K1VP67"/>
<feature type="transmembrane region" description="Helical" evidence="8">
    <location>
        <begin position="375"/>
        <end position="394"/>
    </location>
</feature>
<evidence type="ECO:0000256" key="8">
    <source>
        <dbReference type="SAM" id="Phobius"/>
    </source>
</evidence>
<feature type="compositionally biased region" description="Basic and acidic residues" evidence="7">
    <location>
        <begin position="68"/>
        <end position="87"/>
    </location>
</feature>
<gene>
    <name evidence="9" type="ORF">A1Q2_04472</name>
</gene>
<feature type="transmembrane region" description="Helical" evidence="8">
    <location>
        <begin position="541"/>
        <end position="560"/>
    </location>
</feature>
<dbReference type="InParanoid" id="K1VP67"/>
<keyword evidence="3" id="KW-0813">Transport</keyword>
<evidence type="ECO:0000256" key="2">
    <source>
        <dbReference type="ARBA" id="ARBA00008974"/>
    </source>
</evidence>
<evidence type="ECO:0000256" key="1">
    <source>
        <dbReference type="ARBA" id="ARBA00004141"/>
    </source>
</evidence>
<protein>
    <recommendedName>
        <fullName evidence="11">Cytosine-purine permease</fullName>
    </recommendedName>
</protein>
<feature type="transmembrane region" description="Helical" evidence="8">
    <location>
        <begin position="615"/>
        <end position="637"/>
    </location>
</feature>
<feature type="transmembrane region" description="Helical" evidence="8">
    <location>
        <begin position="452"/>
        <end position="481"/>
    </location>
</feature>
<dbReference type="InterPro" id="IPR026030">
    <property type="entry name" value="Pur-cyt_permease_Fcy2/21/22"/>
</dbReference>
<feature type="transmembrane region" description="Helical" evidence="8">
    <location>
        <begin position="268"/>
        <end position="292"/>
    </location>
</feature>
<reference evidence="9 10" key="1">
    <citation type="journal article" date="2012" name="Eukaryot. Cell">
        <title>Genome sequence of the Trichosporon asahii environmental strain CBS 8904.</title>
        <authorList>
            <person name="Yang R.Y."/>
            <person name="Li H.T."/>
            <person name="Zhu H."/>
            <person name="Zhou G.P."/>
            <person name="Wang M."/>
            <person name="Wang L."/>
        </authorList>
    </citation>
    <scope>NUCLEOTIDE SEQUENCE [LARGE SCALE GENOMIC DNA]</scope>
    <source>
        <strain evidence="9 10">CBS 8904</strain>
    </source>
</reference>
<accession>K1VP67</accession>
<dbReference type="PANTHER" id="PTHR31806:SF1">
    <property type="entry name" value="PURINE-CYTOSINE PERMEASE FCY2-RELATED"/>
    <property type="match status" value="1"/>
</dbReference>
<keyword evidence="4 8" id="KW-0812">Transmembrane</keyword>
<evidence type="ECO:0000313" key="10">
    <source>
        <dbReference type="Proteomes" id="UP000006757"/>
    </source>
</evidence>
<evidence type="ECO:0008006" key="11">
    <source>
        <dbReference type="Google" id="ProtNLM"/>
    </source>
</evidence>
<dbReference type="HOGENOM" id="CLU_413424_0_0_1"/>
<feature type="transmembrane region" description="Helical" evidence="8">
    <location>
        <begin position="349"/>
        <end position="368"/>
    </location>
</feature>
<dbReference type="InterPro" id="IPR001248">
    <property type="entry name" value="Pur-cyt_permease"/>
</dbReference>
<dbReference type="Pfam" id="PF02133">
    <property type="entry name" value="Transp_cyt_pur"/>
    <property type="match status" value="1"/>
</dbReference>
<feature type="transmembrane region" description="Helical" evidence="8">
    <location>
        <begin position="501"/>
        <end position="521"/>
    </location>
</feature>
<evidence type="ECO:0000256" key="3">
    <source>
        <dbReference type="ARBA" id="ARBA00022448"/>
    </source>
</evidence>
<dbReference type="EMBL" id="AMBO01000323">
    <property type="protein sequence ID" value="EKD01247.1"/>
    <property type="molecule type" value="Genomic_DNA"/>
</dbReference>
<dbReference type="eggNOG" id="ENOG502QQ8Y">
    <property type="taxonomic scope" value="Eukaryota"/>
</dbReference>
<keyword evidence="5 8" id="KW-1133">Transmembrane helix</keyword>
<evidence type="ECO:0000313" key="9">
    <source>
        <dbReference type="EMBL" id="EKD01247.1"/>
    </source>
</evidence>
<dbReference type="Gene3D" id="1.10.4160.10">
    <property type="entry name" value="Hydantoin permease"/>
    <property type="match status" value="1"/>
</dbReference>
<feature type="transmembrane region" description="Helical" evidence="8">
    <location>
        <begin position="312"/>
        <end position="337"/>
    </location>
</feature>
<organism evidence="9 10">
    <name type="scientific">Trichosporon asahii var. asahii (strain CBS 8904)</name>
    <name type="common">Yeast</name>
    <dbReference type="NCBI Taxonomy" id="1220162"/>
    <lineage>
        <taxon>Eukaryota</taxon>
        <taxon>Fungi</taxon>
        <taxon>Dikarya</taxon>
        <taxon>Basidiomycota</taxon>
        <taxon>Agaricomycotina</taxon>
        <taxon>Tremellomycetes</taxon>
        <taxon>Trichosporonales</taxon>
        <taxon>Trichosporonaceae</taxon>
        <taxon>Trichosporon</taxon>
    </lineage>
</organism>
<feature type="region of interest" description="Disordered" evidence="7">
    <location>
        <begin position="1"/>
        <end position="120"/>
    </location>
</feature>
<evidence type="ECO:0000256" key="4">
    <source>
        <dbReference type="ARBA" id="ARBA00022692"/>
    </source>
</evidence>
<dbReference type="PANTHER" id="PTHR31806">
    <property type="entry name" value="PURINE-CYTOSINE PERMEASE FCY2-RELATED"/>
    <property type="match status" value="1"/>
</dbReference>
<sequence length="678" mass="73961">MSWNDRDPYANHAGYGAHGYDNGAHSFNTAAGSGARGHPIQHPAASQEELYEHPDMNFSQPRVGYDPNDPRSVHSEYYECDPLEGHGPDGPPAGPSYVPYEQPRRLPPTPQQTAQPGMYADSRLSHSVESHGVYHDAPGWDGDSDEKHYAYTPSPRDYVDEKKNSTYSYAPYAVVENYMNPSVASLPLGSKVDIDSGRDLLEPPPPKKKKGFWGRLFSNHVEEKGIERIPESERSSRHLPGLLLLWFSVNLVVSTFPIGLLAQAYFGLSFRMAVCANVVFTAVGAACCAYIATLGPQTGLRTIVLSRYSVGFVGGTLFAILNILTQLGFSCTAVILGGQTLTNVSSQKIPLEASIVIVGFLALLLCFVGYQAVHYWERCAWVVQLAFFCCLWALGGKEGYHLRAQEAVQPTGKAFAAGFLSYGGIVFSSAAGWAPVAADFNCRLPTRTSKTLVFALTWFGLMLPLVFVETLSAALMTVPAYSSAFEEGDAGGVLARAFQPWRAGGKVIMGIMAFSIVANVAPNTYSAALSAQILLPWFQRIPRAFWCVFMFCAYTAAAIGGREHFSEVLSNFLSILGYWVAFFVVVLLEEFLIFRRRIGIDLEAYDNWRELPIGAAGIFACCCGAAGAVVSMAQVWYVGPIAALFSKEGGDLGFEMSAAVTAIIYPPLRWLEIKYTGR</sequence>
<feature type="transmembrane region" description="Helical" evidence="8">
    <location>
        <begin position="242"/>
        <end position="262"/>
    </location>
</feature>
<comment type="subcellular location">
    <subcellularLocation>
        <location evidence="1">Membrane</location>
        <topology evidence="1">Multi-pass membrane protein</topology>
    </subcellularLocation>
</comment>
<dbReference type="Proteomes" id="UP000006757">
    <property type="component" value="Unassembled WGS sequence"/>
</dbReference>
<dbReference type="OrthoDB" id="2116389at2759"/>